<evidence type="ECO:0000313" key="2">
    <source>
        <dbReference type="Proteomes" id="UP001610432"/>
    </source>
</evidence>
<dbReference type="RefSeq" id="XP_070881837.1">
    <property type="nucleotide sequence ID" value="XM_071026759.1"/>
</dbReference>
<name>A0ABR4LHF4_9EURO</name>
<proteinExistence type="predicted"/>
<sequence length="178" mass="19832">MMRTLAGPPMILEGQPGRLGRFSVRRPAQVSKSTSAQADRLTTDRAKPEIHRVCGQTTTHFPQHTPAHRGNGWLCAARMDPVMQVIRTVAAWHTGSPALPAALDQCVISAREPDIPVSQNHYFGTNRANDWYRVDRVIRTYLKFQFRSCVSGGILPFVDTSPWYLLGLSPSCRTQMAS</sequence>
<gene>
    <name evidence="1" type="ORF">BJX67DRAFT_288129</name>
</gene>
<keyword evidence="2" id="KW-1185">Reference proteome</keyword>
<dbReference type="GeneID" id="98141831"/>
<reference evidence="1 2" key="1">
    <citation type="submission" date="2024-07" db="EMBL/GenBank/DDBJ databases">
        <title>Section-level genome sequencing and comparative genomics of Aspergillus sections Usti and Cavernicolus.</title>
        <authorList>
            <consortium name="Lawrence Berkeley National Laboratory"/>
            <person name="Nybo J.L."/>
            <person name="Vesth T.C."/>
            <person name="Theobald S."/>
            <person name="Frisvad J.C."/>
            <person name="Larsen T.O."/>
            <person name="Kjaerboelling I."/>
            <person name="Rothschild-Mancinelli K."/>
            <person name="Lyhne E.K."/>
            <person name="Kogle M.E."/>
            <person name="Barry K."/>
            <person name="Clum A."/>
            <person name="Na H."/>
            <person name="Ledsgaard L."/>
            <person name="Lin J."/>
            <person name="Lipzen A."/>
            <person name="Kuo A."/>
            <person name="Riley R."/>
            <person name="Mondo S."/>
            <person name="Labutti K."/>
            <person name="Haridas S."/>
            <person name="Pangalinan J."/>
            <person name="Salamov A.A."/>
            <person name="Simmons B.A."/>
            <person name="Magnuson J.K."/>
            <person name="Chen J."/>
            <person name="Drula E."/>
            <person name="Henrissat B."/>
            <person name="Wiebenga A."/>
            <person name="Lubbers R.J."/>
            <person name="Gomes A.C."/>
            <person name="Macurrencykelacurrency M.R."/>
            <person name="Stajich J."/>
            <person name="Grigoriev I.V."/>
            <person name="Mortensen U.H."/>
            <person name="De Vries R.P."/>
            <person name="Baker S.E."/>
            <person name="Andersen M.R."/>
        </authorList>
    </citation>
    <scope>NUCLEOTIDE SEQUENCE [LARGE SCALE GENOMIC DNA]</scope>
    <source>
        <strain evidence="1 2">CBS 449.75</strain>
    </source>
</reference>
<comment type="caution">
    <text evidence="1">The sequence shown here is derived from an EMBL/GenBank/DDBJ whole genome shotgun (WGS) entry which is preliminary data.</text>
</comment>
<evidence type="ECO:0000313" key="1">
    <source>
        <dbReference type="EMBL" id="KAL2862858.1"/>
    </source>
</evidence>
<accession>A0ABR4LHF4</accession>
<dbReference type="Proteomes" id="UP001610432">
    <property type="component" value="Unassembled WGS sequence"/>
</dbReference>
<organism evidence="1 2">
    <name type="scientific">Aspergillus lucknowensis</name>
    <dbReference type="NCBI Taxonomy" id="176173"/>
    <lineage>
        <taxon>Eukaryota</taxon>
        <taxon>Fungi</taxon>
        <taxon>Dikarya</taxon>
        <taxon>Ascomycota</taxon>
        <taxon>Pezizomycotina</taxon>
        <taxon>Eurotiomycetes</taxon>
        <taxon>Eurotiomycetidae</taxon>
        <taxon>Eurotiales</taxon>
        <taxon>Aspergillaceae</taxon>
        <taxon>Aspergillus</taxon>
        <taxon>Aspergillus subgen. Nidulantes</taxon>
    </lineage>
</organism>
<dbReference type="EMBL" id="JBFXLQ010000060">
    <property type="protein sequence ID" value="KAL2862858.1"/>
    <property type="molecule type" value="Genomic_DNA"/>
</dbReference>
<protein>
    <submittedName>
        <fullName evidence="1">Uncharacterized protein</fullName>
    </submittedName>
</protein>